<dbReference type="EMBL" id="JARK01001340">
    <property type="protein sequence ID" value="EYC30721.1"/>
    <property type="molecule type" value="Genomic_DNA"/>
</dbReference>
<comment type="caution">
    <text evidence="2">The sequence shown here is derived from an EMBL/GenBank/DDBJ whole genome shotgun (WGS) entry which is preliminary data.</text>
</comment>
<protein>
    <submittedName>
        <fullName evidence="2">Uncharacterized protein</fullName>
    </submittedName>
</protein>
<name>A0A016VTS7_9BILA</name>
<evidence type="ECO:0000313" key="3">
    <source>
        <dbReference type="Proteomes" id="UP000024635"/>
    </source>
</evidence>
<keyword evidence="1" id="KW-0812">Transmembrane</keyword>
<dbReference type="Proteomes" id="UP000024635">
    <property type="component" value="Unassembled WGS sequence"/>
</dbReference>
<reference evidence="3" key="1">
    <citation type="journal article" date="2015" name="Nat. Genet.">
        <title>The genome and transcriptome of the zoonotic hookworm Ancylostoma ceylanicum identify infection-specific gene families.</title>
        <authorList>
            <person name="Schwarz E.M."/>
            <person name="Hu Y."/>
            <person name="Antoshechkin I."/>
            <person name="Miller M.M."/>
            <person name="Sternberg P.W."/>
            <person name="Aroian R.V."/>
        </authorList>
    </citation>
    <scope>NUCLEOTIDE SEQUENCE</scope>
    <source>
        <strain evidence="3">HY135</strain>
    </source>
</reference>
<keyword evidence="1" id="KW-0472">Membrane</keyword>
<gene>
    <name evidence="2" type="primary">Acey_s0004.g1733</name>
    <name evidence="2" type="ORF">Y032_0004g1733</name>
</gene>
<accession>A0A016VTS7</accession>
<proteinExistence type="predicted"/>
<sequence>MFHHTCIDVVEVVVGPDICHTVLSQMLITTAPHRGIPSLFECISNLFPNFYAYLFNFPSFYAYLFNMLLFNSIL</sequence>
<keyword evidence="1" id="KW-1133">Transmembrane helix</keyword>
<organism evidence="2 3">
    <name type="scientific">Ancylostoma ceylanicum</name>
    <dbReference type="NCBI Taxonomy" id="53326"/>
    <lineage>
        <taxon>Eukaryota</taxon>
        <taxon>Metazoa</taxon>
        <taxon>Ecdysozoa</taxon>
        <taxon>Nematoda</taxon>
        <taxon>Chromadorea</taxon>
        <taxon>Rhabditida</taxon>
        <taxon>Rhabditina</taxon>
        <taxon>Rhabditomorpha</taxon>
        <taxon>Strongyloidea</taxon>
        <taxon>Ancylostomatidae</taxon>
        <taxon>Ancylostomatinae</taxon>
        <taxon>Ancylostoma</taxon>
    </lineage>
</organism>
<dbReference type="AlphaFoldDB" id="A0A016VTS7"/>
<evidence type="ECO:0000313" key="2">
    <source>
        <dbReference type="EMBL" id="EYC30721.1"/>
    </source>
</evidence>
<keyword evidence="3" id="KW-1185">Reference proteome</keyword>
<feature type="transmembrane region" description="Helical" evidence="1">
    <location>
        <begin position="50"/>
        <end position="70"/>
    </location>
</feature>
<evidence type="ECO:0000256" key="1">
    <source>
        <dbReference type="SAM" id="Phobius"/>
    </source>
</evidence>